<evidence type="ECO:0000256" key="1">
    <source>
        <dbReference type="SAM" id="Phobius"/>
    </source>
</evidence>
<dbReference type="Proteomes" id="UP000019103">
    <property type="component" value="Unassembled WGS sequence"/>
</dbReference>
<keyword evidence="1" id="KW-0812">Transmembrane</keyword>
<organism evidence="2 3">
    <name type="scientific">Plasmodium falciparum (isolate Palo Alto / Uganda)</name>
    <dbReference type="NCBI Taxonomy" id="57270"/>
    <lineage>
        <taxon>Eukaryota</taxon>
        <taxon>Sar</taxon>
        <taxon>Alveolata</taxon>
        <taxon>Apicomplexa</taxon>
        <taxon>Aconoidasida</taxon>
        <taxon>Haemosporida</taxon>
        <taxon>Plasmodiidae</taxon>
        <taxon>Plasmodium</taxon>
        <taxon>Plasmodium (Laverania)</taxon>
    </lineage>
</organism>
<dbReference type="Gene3D" id="2.60.40.1230">
    <property type="match status" value="1"/>
</dbReference>
<evidence type="ECO:0000313" key="3">
    <source>
        <dbReference type="Proteomes" id="UP000019103"/>
    </source>
</evidence>
<dbReference type="EMBL" id="KI927386">
    <property type="protein sequence ID" value="ETW53173.1"/>
    <property type="molecule type" value="Genomic_DNA"/>
</dbReference>
<sequence>MKHPHVEKKKKKKKKKKIMKQKYQENKGILIFYIKNISKAALNLSSINIEECEQINIKEQKIVNNEKIDSDGMYVHKIILTVSDIFYNIPSIYFNIMTPNAANASFSSKLPLLLTRFIKENKMNETTFKNYWKALTQVHNEDVIMGVPKFSKKYFLNYLINAFNFYILKIGMLICASGYIHFPDLNMENKILILAKIRHEVKGCQISVVSSIKHLNNYLNKIFEIYLIKNN</sequence>
<dbReference type="SUPFAM" id="SSF49348">
    <property type="entry name" value="Clathrin adaptor appendage domain"/>
    <property type="match status" value="1"/>
</dbReference>
<evidence type="ECO:0000313" key="2">
    <source>
        <dbReference type="EMBL" id="ETW53173.1"/>
    </source>
</evidence>
<protein>
    <submittedName>
        <fullName evidence="2">Uncharacterized protein</fullName>
    </submittedName>
</protein>
<dbReference type="AlphaFoldDB" id="W4IT30"/>
<dbReference type="InterPro" id="IPR013041">
    <property type="entry name" value="Clathrin_app_Ig-like_sf"/>
</dbReference>
<reference evidence="2 3" key="2">
    <citation type="submission" date="2013-02" db="EMBL/GenBank/DDBJ databases">
        <title>The Genome Sequence of Plasmodium falciparum Palo Alto/Uganda.</title>
        <authorList>
            <consortium name="The Broad Institute Genome Sequencing Platform"/>
            <consortium name="The Broad Institute Genome Sequencing Center for Infectious Disease"/>
            <person name="Neafsey D."/>
            <person name="Cheeseman I."/>
            <person name="Volkman S."/>
            <person name="Adams J."/>
            <person name="Walker B."/>
            <person name="Young S.K."/>
            <person name="Zeng Q."/>
            <person name="Gargeya S."/>
            <person name="Fitzgerald M."/>
            <person name="Haas B."/>
            <person name="Abouelleil A."/>
            <person name="Alvarado L."/>
            <person name="Arachchi H.M."/>
            <person name="Berlin A.M."/>
            <person name="Chapman S.B."/>
            <person name="Dewar J."/>
            <person name="Goldberg J."/>
            <person name="Griggs A."/>
            <person name="Gujja S."/>
            <person name="Hansen M."/>
            <person name="Howarth C."/>
            <person name="Imamovic A."/>
            <person name="Larimer J."/>
            <person name="McCowan C."/>
            <person name="Murphy C."/>
            <person name="Neiman D."/>
            <person name="Pearson M."/>
            <person name="Priest M."/>
            <person name="Roberts A."/>
            <person name="Saif S."/>
            <person name="Shea T."/>
            <person name="Sisk P."/>
            <person name="Sykes S."/>
            <person name="Wortman J."/>
            <person name="Nusbaum C."/>
            <person name="Birren B."/>
        </authorList>
    </citation>
    <scope>NUCLEOTIDE SEQUENCE [LARGE SCALE GENOMIC DNA]</scope>
    <source>
        <strain evidence="2 3">Palo Alto/Uganda</strain>
    </source>
</reference>
<keyword evidence="1" id="KW-1133">Transmembrane helix</keyword>
<proteinExistence type="predicted"/>
<keyword evidence="1" id="KW-0472">Membrane</keyword>
<accession>W4IT30</accession>
<gene>
    <name evidence="2" type="ORF">PFUGPA_04801</name>
</gene>
<name>W4IT30_PLAFP</name>
<reference evidence="2 3" key="1">
    <citation type="submission" date="2013-02" db="EMBL/GenBank/DDBJ databases">
        <title>The Genome Annotation of Plasmodium falciparum Palo Alto/Uganda.</title>
        <authorList>
            <consortium name="The Broad Institute Genome Sequencing Platform"/>
            <consortium name="The Broad Institute Genome Sequencing Center for Infectious Disease"/>
            <person name="Neafsey D."/>
            <person name="Hoffman S."/>
            <person name="Volkman S."/>
            <person name="Rosenthal P."/>
            <person name="Walker B."/>
            <person name="Young S.K."/>
            <person name="Zeng Q."/>
            <person name="Gargeya S."/>
            <person name="Fitzgerald M."/>
            <person name="Haas B."/>
            <person name="Abouelleil A."/>
            <person name="Allen A.W."/>
            <person name="Alvarado L."/>
            <person name="Arachchi H.M."/>
            <person name="Berlin A.M."/>
            <person name="Chapman S.B."/>
            <person name="Gainer-Dewar J."/>
            <person name="Goldberg J."/>
            <person name="Griggs A."/>
            <person name="Gujja S."/>
            <person name="Hansen M."/>
            <person name="Howarth C."/>
            <person name="Imamovic A."/>
            <person name="Ireland A."/>
            <person name="Larimer J."/>
            <person name="McCowan C."/>
            <person name="Murphy C."/>
            <person name="Pearson M."/>
            <person name="Poon T.W."/>
            <person name="Priest M."/>
            <person name="Roberts A."/>
            <person name="Saif S."/>
            <person name="Shea T."/>
            <person name="Sisk P."/>
            <person name="Sykes S."/>
            <person name="Wortman J."/>
            <person name="Nusbaum C."/>
            <person name="Birren B."/>
        </authorList>
    </citation>
    <scope>NUCLEOTIDE SEQUENCE [LARGE SCALE GENOMIC DNA]</scope>
    <source>
        <strain evidence="2 3">Palo Alto/Uganda</strain>
    </source>
</reference>
<feature type="transmembrane region" description="Helical" evidence="1">
    <location>
        <begin position="155"/>
        <end position="180"/>
    </location>
</feature>